<dbReference type="SUPFAM" id="SSF48576">
    <property type="entry name" value="Terpenoid synthases"/>
    <property type="match status" value="1"/>
</dbReference>
<dbReference type="PANTHER" id="PTHR12001">
    <property type="entry name" value="GERANYLGERANYL PYROPHOSPHATE SYNTHASE"/>
    <property type="match status" value="1"/>
</dbReference>
<dbReference type="PROSITE" id="PS00444">
    <property type="entry name" value="POLYPRENYL_SYNTHASE_2"/>
    <property type="match status" value="1"/>
</dbReference>
<organism evidence="7 8">
    <name type="scientific">Kocuria rhizophila</name>
    <dbReference type="NCBI Taxonomy" id="72000"/>
    <lineage>
        <taxon>Bacteria</taxon>
        <taxon>Bacillati</taxon>
        <taxon>Actinomycetota</taxon>
        <taxon>Actinomycetes</taxon>
        <taxon>Micrococcales</taxon>
        <taxon>Micrococcaceae</taxon>
        <taxon>Kocuria</taxon>
    </lineage>
</organism>
<sequence>MTSTDDPAATAAAQDAQFSARLDTAIREFFAAERERVTAISPDATRLVAAIADLTDGGKRLRARLCHWGWCAAGGEAGSDVVVAAAASLELFQTAALIHDDVLDRSDTRRGRPSVHRVFEAVHREAGWAADPEHFGVGAAVLTGDMSLSFAEQLFAEAAAGVAPAAGAAARHIFSSMRTEVMAGQYLDIHAEVAPPSHDAAVQLERAMTVLRYKSAKYSVEHAVAIGAALAGADDEFLAACAAFTLPLGEAFQLRDDVLGVFGDPETTGKPAGDDIREGKRTALIALCSAGCSPAQRQWLESVLGSERLTEEDVARVRDLMRSSGAHERSEQLIADLVASSDAALAVLPTGEVPRAGLRALADAAVRRTR</sequence>
<dbReference type="CDD" id="cd00685">
    <property type="entry name" value="Trans_IPPS_HT"/>
    <property type="match status" value="1"/>
</dbReference>
<dbReference type="InterPro" id="IPR033749">
    <property type="entry name" value="Polyprenyl_synt_CS"/>
</dbReference>
<evidence type="ECO:0000256" key="6">
    <source>
        <dbReference type="RuleBase" id="RU004466"/>
    </source>
</evidence>
<keyword evidence="3 6" id="KW-0808">Transferase</keyword>
<gene>
    <name evidence="7" type="ORF">E4P33_05710</name>
</gene>
<accession>A0AAX2SGQ1</accession>
<dbReference type="PROSITE" id="PS00723">
    <property type="entry name" value="POLYPRENYL_SYNTHASE_1"/>
    <property type="match status" value="1"/>
</dbReference>
<keyword evidence="5" id="KW-0460">Magnesium</keyword>
<dbReference type="SFLD" id="SFLDS00005">
    <property type="entry name" value="Isoprenoid_Synthase_Type_I"/>
    <property type="match status" value="1"/>
</dbReference>
<dbReference type="SFLD" id="SFLDG01017">
    <property type="entry name" value="Polyprenyl_Transferase_Like"/>
    <property type="match status" value="1"/>
</dbReference>
<evidence type="ECO:0000256" key="3">
    <source>
        <dbReference type="ARBA" id="ARBA00022679"/>
    </source>
</evidence>
<dbReference type="AlphaFoldDB" id="A0AAX2SGQ1"/>
<reference evidence="7 8" key="1">
    <citation type="submission" date="2019-03" db="EMBL/GenBank/DDBJ databases">
        <title>Genome Sequencing and Assembly of Various Microbes Isolated from Alder Root Nodule.</title>
        <authorList>
            <person name="Swanson E."/>
            <person name="Sevigny J.L."/>
            <person name="Pesce C."/>
            <person name="Davis I."/>
            <person name="Kleiner V."/>
            <person name="Tisa L."/>
        </authorList>
    </citation>
    <scope>NUCLEOTIDE SEQUENCE [LARGE SCALE GENOMIC DNA]</scope>
    <source>
        <strain evidence="7 8">4R-31</strain>
    </source>
</reference>
<dbReference type="Gene3D" id="1.10.600.10">
    <property type="entry name" value="Farnesyl Diphosphate Synthase"/>
    <property type="match status" value="1"/>
</dbReference>
<evidence type="ECO:0000256" key="4">
    <source>
        <dbReference type="ARBA" id="ARBA00022723"/>
    </source>
</evidence>
<comment type="similarity">
    <text evidence="2 6">Belongs to the FPP/GGPP synthase family.</text>
</comment>
<protein>
    <submittedName>
        <fullName evidence="7">Polyprenyl synthetase family protein</fullName>
    </submittedName>
</protein>
<name>A0AAX2SGQ1_KOCRH</name>
<comment type="caution">
    <text evidence="7">The sequence shown here is derived from an EMBL/GenBank/DDBJ whole genome shotgun (WGS) entry which is preliminary data.</text>
</comment>
<dbReference type="Pfam" id="PF00348">
    <property type="entry name" value="polyprenyl_synt"/>
    <property type="match status" value="1"/>
</dbReference>
<evidence type="ECO:0000313" key="7">
    <source>
        <dbReference type="EMBL" id="TFI02033.1"/>
    </source>
</evidence>
<keyword evidence="8" id="KW-1185">Reference proteome</keyword>
<dbReference type="InterPro" id="IPR000092">
    <property type="entry name" value="Polyprenyl_synt"/>
</dbReference>
<keyword evidence="4" id="KW-0479">Metal-binding</keyword>
<comment type="cofactor">
    <cofactor evidence="1">
        <name>Mg(2+)</name>
        <dbReference type="ChEBI" id="CHEBI:18420"/>
    </cofactor>
</comment>
<evidence type="ECO:0000256" key="1">
    <source>
        <dbReference type="ARBA" id="ARBA00001946"/>
    </source>
</evidence>
<evidence type="ECO:0000313" key="8">
    <source>
        <dbReference type="Proteomes" id="UP000298017"/>
    </source>
</evidence>
<dbReference type="PANTHER" id="PTHR12001:SF85">
    <property type="entry name" value="SHORT CHAIN ISOPRENYL DIPHOSPHATE SYNTHASE"/>
    <property type="match status" value="1"/>
</dbReference>
<dbReference type="GO" id="GO:0004659">
    <property type="term" value="F:prenyltransferase activity"/>
    <property type="evidence" value="ECO:0007669"/>
    <property type="project" value="InterPro"/>
</dbReference>
<evidence type="ECO:0000256" key="5">
    <source>
        <dbReference type="ARBA" id="ARBA00022842"/>
    </source>
</evidence>
<proteinExistence type="inferred from homology"/>
<dbReference type="RefSeq" id="WP_135010501.1">
    <property type="nucleotide sequence ID" value="NZ_JAYEXM010000004.1"/>
</dbReference>
<evidence type="ECO:0000256" key="2">
    <source>
        <dbReference type="ARBA" id="ARBA00006706"/>
    </source>
</evidence>
<dbReference type="GO" id="GO:0008299">
    <property type="term" value="P:isoprenoid biosynthetic process"/>
    <property type="evidence" value="ECO:0007669"/>
    <property type="project" value="InterPro"/>
</dbReference>
<dbReference type="GO" id="GO:0046872">
    <property type="term" value="F:metal ion binding"/>
    <property type="evidence" value="ECO:0007669"/>
    <property type="project" value="UniProtKB-KW"/>
</dbReference>
<dbReference type="EMBL" id="SPNK01000004">
    <property type="protein sequence ID" value="TFI02033.1"/>
    <property type="molecule type" value="Genomic_DNA"/>
</dbReference>
<dbReference type="InterPro" id="IPR008949">
    <property type="entry name" value="Isoprenoid_synthase_dom_sf"/>
</dbReference>
<dbReference type="Proteomes" id="UP000298017">
    <property type="component" value="Unassembled WGS sequence"/>
</dbReference>